<feature type="region of interest" description="Disordered" evidence="1">
    <location>
        <begin position="150"/>
        <end position="169"/>
    </location>
</feature>
<organism evidence="2 3">
    <name type="scientific">Mycena albidolilacea</name>
    <dbReference type="NCBI Taxonomy" id="1033008"/>
    <lineage>
        <taxon>Eukaryota</taxon>
        <taxon>Fungi</taxon>
        <taxon>Dikarya</taxon>
        <taxon>Basidiomycota</taxon>
        <taxon>Agaricomycotina</taxon>
        <taxon>Agaricomycetes</taxon>
        <taxon>Agaricomycetidae</taxon>
        <taxon>Agaricales</taxon>
        <taxon>Marasmiineae</taxon>
        <taxon>Mycenaceae</taxon>
        <taxon>Mycena</taxon>
    </lineage>
</organism>
<dbReference type="Proteomes" id="UP001218218">
    <property type="component" value="Unassembled WGS sequence"/>
</dbReference>
<evidence type="ECO:0000313" key="2">
    <source>
        <dbReference type="EMBL" id="KAJ7319395.1"/>
    </source>
</evidence>
<reference evidence="2" key="1">
    <citation type="submission" date="2023-03" db="EMBL/GenBank/DDBJ databases">
        <title>Massive genome expansion in bonnet fungi (Mycena s.s.) driven by repeated elements and novel gene families across ecological guilds.</title>
        <authorList>
            <consortium name="Lawrence Berkeley National Laboratory"/>
            <person name="Harder C.B."/>
            <person name="Miyauchi S."/>
            <person name="Viragh M."/>
            <person name="Kuo A."/>
            <person name="Thoen E."/>
            <person name="Andreopoulos B."/>
            <person name="Lu D."/>
            <person name="Skrede I."/>
            <person name="Drula E."/>
            <person name="Henrissat B."/>
            <person name="Morin E."/>
            <person name="Kohler A."/>
            <person name="Barry K."/>
            <person name="LaButti K."/>
            <person name="Morin E."/>
            <person name="Salamov A."/>
            <person name="Lipzen A."/>
            <person name="Mereny Z."/>
            <person name="Hegedus B."/>
            <person name="Baldrian P."/>
            <person name="Stursova M."/>
            <person name="Weitz H."/>
            <person name="Taylor A."/>
            <person name="Grigoriev I.V."/>
            <person name="Nagy L.G."/>
            <person name="Martin F."/>
            <person name="Kauserud H."/>
        </authorList>
    </citation>
    <scope>NUCLEOTIDE SEQUENCE</scope>
    <source>
        <strain evidence="2">CBHHK002</strain>
    </source>
</reference>
<evidence type="ECO:0000313" key="3">
    <source>
        <dbReference type="Proteomes" id="UP001218218"/>
    </source>
</evidence>
<dbReference type="AlphaFoldDB" id="A0AAD6ZG33"/>
<proteinExistence type="predicted"/>
<name>A0AAD6ZG33_9AGAR</name>
<protein>
    <submittedName>
        <fullName evidence="2">Uncharacterized protein</fullName>
    </submittedName>
</protein>
<evidence type="ECO:0000256" key="1">
    <source>
        <dbReference type="SAM" id="MobiDB-lite"/>
    </source>
</evidence>
<sequence length="169" mass="18689">MNSIESLVICGSISASNSPLASLPSFLAVLQLPSIKRVGFLNIHAVPNAFLSLALISARVVLIQNIGLTVEPSGPIHASVLNFFDSDFPQHLQHLHTLEVAIQDNLRNKMSQHCLRWGLVILRVKYKLLLSANTNHSVISRWKQLKGRNLNGPDKGEWAQEHDTDEGTQ</sequence>
<comment type="caution">
    <text evidence="2">The sequence shown here is derived from an EMBL/GenBank/DDBJ whole genome shotgun (WGS) entry which is preliminary data.</text>
</comment>
<dbReference type="EMBL" id="JARIHO010000054">
    <property type="protein sequence ID" value="KAJ7319395.1"/>
    <property type="molecule type" value="Genomic_DNA"/>
</dbReference>
<gene>
    <name evidence="2" type="ORF">DFH08DRAFT_819330</name>
</gene>
<keyword evidence="3" id="KW-1185">Reference proteome</keyword>
<accession>A0AAD6ZG33</accession>